<keyword evidence="3" id="KW-1185">Reference proteome</keyword>
<sequence>MALSPLPKLAATLVALLLIDYHHSSREMPTSLKEVGYLGSKTIIEDGKILVVKPEPKLVKPVIKEVTDEQPLKCIPKGYACGFLYECCPPYTCHLAGLGLSSLVMKQVPFPYGVILHSFLGSAEMVPELAKLAPSSRSLGSAPDRILLETDAPDAVLRCNLDSLFLVEGDPSLPPELKALGENPQSRATYALSNVVKDESKLPKELLNHPANIQMYSPTLHPCWR</sequence>
<accession>A0A9Q1QAD9</accession>
<dbReference type="PANTHER" id="PTHR47176:SF1">
    <property type="entry name" value="OS04G0577500 PROTEIN"/>
    <property type="match status" value="1"/>
</dbReference>
<dbReference type="EMBL" id="JAKOGI010000446">
    <property type="protein sequence ID" value="KAJ8434908.1"/>
    <property type="molecule type" value="Genomic_DNA"/>
</dbReference>
<feature type="signal peptide" evidence="1">
    <location>
        <begin position="1"/>
        <end position="24"/>
    </location>
</feature>
<feature type="chain" id="PRO_5040430166" evidence="1">
    <location>
        <begin position="25"/>
        <end position="225"/>
    </location>
</feature>
<gene>
    <name evidence="2" type="ORF">Cgig2_003347</name>
</gene>
<dbReference type="AlphaFoldDB" id="A0A9Q1QAD9"/>
<proteinExistence type="predicted"/>
<protein>
    <submittedName>
        <fullName evidence="2">Uncharacterized protein</fullName>
    </submittedName>
</protein>
<dbReference type="Proteomes" id="UP001153076">
    <property type="component" value="Unassembled WGS sequence"/>
</dbReference>
<name>A0A9Q1QAD9_9CARY</name>
<dbReference type="OrthoDB" id="6079689at2759"/>
<comment type="caution">
    <text evidence="2">The sequence shown here is derived from an EMBL/GenBank/DDBJ whole genome shotgun (WGS) entry which is preliminary data.</text>
</comment>
<dbReference type="PANTHER" id="PTHR47176">
    <property type="entry name" value="OSJNBA0020J04.13 PROTEIN"/>
    <property type="match status" value="1"/>
</dbReference>
<evidence type="ECO:0000313" key="3">
    <source>
        <dbReference type="Proteomes" id="UP001153076"/>
    </source>
</evidence>
<keyword evidence="1" id="KW-0732">Signal</keyword>
<evidence type="ECO:0000313" key="2">
    <source>
        <dbReference type="EMBL" id="KAJ8434908.1"/>
    </source>
</evidence>
<organism evidence="2 3">
    <name type="scientific">Carnegiea gigantea</name>
    <dbReference type="NCBI Taxonomy" id="171969"/>
    <lineage>
        <taxon>Eukaryota</taxon>
        <taxon>Viridiplantae</taxon>
        <taxon>Streptophyta</taxon>
        <taxon>Embryophyta</taxon>
        <taxon>Tracheophyta</taxon>
        <taxon>Spermatophyta</taxon>
        <taxon>Magnoliopsida</taxon>
        <taxon>eudicotyledons</taxon>
        <taxon>Gunneridae</taxon>
        <taxon>Pentapetalae</taxon>
        <taxon>Caryophyllales</taxon>
        <taxon>Cactineae</taxon>
        <taxon>Cactaceae</taxon>
        <taxon>Cactoideae</taxon>
        <taxon>Echinocereeae</taxon>
        <taxon>Carnegiea</taxon>
    </lineage>
</organism>
<reference evidence="2" key="1">
    <citation type="submission" date="2022-04" db="EMBL/GenBank/DDBJ databases">
        <title>Carnegiea gigantea Genome sequencing and assembly v2.</title>
        <authorList>
            <person name="Copetti D."/>
            <person name="Sanderson M.J."/>
            <person name="Burquez A."/>
            <person name="Wojciechowski M.F."/>
        </authorList>
    </citation>
    <scope>NUCLEOTIDE SEQUENCE</scope>
    <source>
        <strain evidence="2">SGP5-SGP5p</strain>
        <tissue evidence="2">Aerial part</tissue>
    </source>
</reference>
<evidence type="ECO:0000256" key="1">
    <source>
        <dbReference type="SAM" id="SignalP"/>
    </source>
</evidence>